<evidence type="ECO:0000313" key="10">
    <source>
        <dbReference type="Proteomes" id="UP000031307"/>
    </source>
</evidence>
<dbReference type="PANTHER" id="PTHR30026:SF20">
    <property type="entry name" value="OUTER MEMBRANE PROTEIN TOLC"/>
    <property type="match status" value="1"/>
</dbReference>
<evidence type="ECO:0000256" key="4">
    <source>
        <dbReference type="ARBA" id="ARBA00022452"/>
    </source>
</evidence>
<evidence type="ECO:0000256" key="7">
    <source>
        <dbReference type="ARBA" id="ARBA00023237"/>
    </source>
</evidence>
<dbReference type="InterPro" id="IPR003423">
    <property type="entry name" value="OMP_efflux"/>
</dbReference>
<gene>
    <name evidence="9" type="ORF">DB43_HD00130</name>
</gene>
<feature type="coiled-coil region" evidence="8">
    <location>
        <begin position="9"/>
        <end position="43"/>
    </location>
</feature>
<evidence type="ECO:0000313" key="9">
    <source>
        <dbReference type="EMBL" id="KIA76887.1"/>
    </source>
</evidence>
<dbReference type="Pfam" id="PF02321">
    <property type="entry name" value="OEP"/>
    <property type="match status" value="1"/>
</dbReference>
<protein>
    <recommendedName>
        <fullName evidence="11">Outer membrane efflux protein</fullName>
    </recommendedName>
</protein>
<feature type="coiled-coil region" evidence="8">
    <location>
        <begin position="175"/>
        <end position="209"/>
    </location>
</feature>
<comment type="caution">
    <text evidence="9">The sequence shown here is derived from an EMBL/GenBank/DDBJ whole genome shotgun (WGS) entry which is preliminary data.</text>
</comment>
<evidence type="ECO:0000256" key="3">
    <source>
        <dbReference type="ARBA" id="ARBA00022448"/>
    </source>
</evidence>
<name>A0A0C1E6G2_9BACT</name>
<dbReference type="PANTHER" id="PTHR30026">
    <property type="entry name" value="OUTER MEMBRANE PROTEIN TOLC"/>
    <property type="match status" value="1"/>
</dbReference>
<keyword evidence="6" id="KW-0472">Membrane</keyword>
<dbReference type="InterPro" id="IPR051906">
    <property type="entry name" value="TolC-like"/>
</dbReference>
<dbReference type="SUPFAM" id="SSF56954">
    <property type="entry name" value="Outer membrane efflux proteins (OEP)"/>
    <property type="match status" value="1"/>
</dbReference>
<organism evidence="9 10">
    <name type="scientific">Parachlamydia acanthamoebae</name>
    <dbReference type="NCBI Taxonomy" id="83552"/>
    <lineage>
        <taxon>Bacteria</taxon>
        <taxon>Pseudomonadati</taxon>
        <taxon>Chlamydiota</taxon>
        <taxon>Chlamydiia</taxon>
        <taxon>Parachlamydiales</taxon>
        <taxon>Parachlamydiaceae</taxon>
        <taxon>Parachlamydia</taxon>
    </lineage>
</organism>
<comment type="subcellular location">
    <subcellularLocation>
        <location evidence="1">Cell outer membrane</location>
    </subcellularLocation>
</comment>
<evidence type="ECO:0000256" key="2">
    <source>
        <dbReference type="ARBA" id="ARBA00007613"/>
    </source>
</evidence>
<keyword evidence="5" id="KW-0812">Transmembrane</keyword>
<keyword evidence="7" id="KW-0998">Cell outer membrane</keyword>
<evidence type="ECO:0000256" key="5">
    <source>
        <dbReference type="ARBA" id="ARBA00022692"/>
    </source>
</evidence>
<dbReference type="PATRIC" id="fig|83552.4.peg.1946"/>
<accession>A0A0C1E6G2</accession>
<keyword evidence="8" id="KW-0175">Coiled coil</keyword>
<proteinExistence type="inferred from homology"/>
<dbReference type="GO" id="GO:0009279">
    <property type="term" value="C:cell outer membrane"/>
    <property type="evidence" value="ECO:0007669"/>
    <property type="project" value="UniProtKB-SubCell"/>
</dbReference>
<evidence type="ECO:0000256" key="6">
    <source>
        <dbReference type="ARBA" id="ARBA00023136"/>
    </source>
</evidence>
<dbReference type="AlphaFoldDB" id="A0A0C1E6G2"/>
<dbReference type="GO" id="GO:0015562">
    <property type="term" value="F:efflux transmembrane transporter activity"/>
    <property type="evidence" value="ECO:0007669"/>
    <property type="project" value="InterPro"/>
</dbReference>
<dbReference type="GO" id="GO:0015288">
    <property type="term" value="F:porin activity"/>
    <property type="evidence" value="ECO:0007669"/>
    <property type="project" value="TreeGrafter"/>
</dbReference>
<dbReference type="GO" id="GO:1990281">
    <property type="term" value="C:efflux pump complex"/>
    <property type="evidence" value="ECO:0007669"/>
    <property type="project" value="TreeGrafter"/>
</dbReference>
<dbReference type="Proteomes" id="UP000031307">
    <property type="component" value="Unassembled WGS sequence"/>
</dbReference>
<keyword evidence="3" id="KW-0813">Transport</keyword>
<keyword evidence="4" id="KW-1134">Transmembrane beta strand</keyword>
<comment type="similarity">
    <text evidence="2">Belongs to the outer membrane factor (OMF) (TC 1.B.17) family.</text>
</comment>
<sequence length="263" mass="30641">MGLSDALDVYRAEIELRHAQDQKEQSRERLQDAKDRVRELLFLDCDQEFEANVSLEYSPVDISIDEAIKTALNKRLELEQAHDYVCESKRMAKIAKINLTPDFNFLVDYSSSARDEILTRTYSGKRESKWGIGLTTSTANFDNFHEKNAYEQSQMNVDNAKRNFFMVKNNLILEIKRMMRALDRTLDRIASQEKQIKNFQGEYHLAKAKFEHRMANNFDVIQAEKSTRMAQNGLISSIIEHIIEEYRLLAAMGVLIDREETCR</sequence>
<evidence type="ECO:0000256" key="8">
    <source>
        <dbReference type="SAM" id="Coils"/>
    </source>
</evidence>
<dbReference type="Gene3D" id="1.20.1600.10">
    <property type="entry name" value="Outer membrane efflux proteins (OEP)"/>
    <property type="match status" value="1"/>
</dbReference>
<evidence type="ECO:0008006" key="11">
    <source>
        <dbReference type="Google" id="ProtNLM"/>
    </source>
</evidence>
<dbReference type="EMBL" id="JSAM01000099">
    <property type="protein sequence ID" value="KIA76887.1"/>
    <property type="molecule type" value="Genomic_DNA"/>
</dbReference>
<reference evidence="9 10" key="1">
    <citation type="journal article" date="2014" name="Mol. Biol. Evol.">
        <title>Massive expansion of Ubiquitination-related gene families within the Chlamydiae.</title>
        <authorList>
            <person name="Domman D."/>
            <person name="Collingro A."/>
            <person name="Lagkouvardos I."/>
            <person name="Gehre L."/>
            <person name="Weinmaier T."/>
            <person name="Rattei T."/>
            <person name="Subtil A."/>
            <person name="Horn M."/>
        </authorList>
    </citation>
    <scope>NUCLEOTIDE SEQUENCE [LARGE SCALE GENOMIC DNA]</scope>
    <source>
        <strain evidence="9 10">OEW1</strain>
    </source>
</reference>
<evidence type="ECO:0000256" key="1">
    <source>
        <dbReference type="ARBA" id="ARBA00004442"/>
    </source>
</evidence>